<dbReference type="InterPro" id="IPR011006">
    <property type="entry name" value="CheY-like_superfamily"/>
</dbReference>
<feature type="domain" description="Response regulatory" evidence="2">
    <location>
        <begin position="44"/>
        <end position="160"/>
    </location>
</feature>
<sequence length="164" mass="18517">MAQAVQACTMDAWVGVGLSLDRDKRLQLVSSDGAPVARASRRARILIVEDDELLMRALRRSISQVHDVTSAVDGQAALELIEAGARFDVVFCDIMMPRLDGIELYEAVRDRFPELSSRFVMMSGAIHTERAQEFLKREKPAFVEKPFYVEILDLLINERLRVVP</sequence>
<organism evidence="3 4">
    <name type="scientific">Anaeromyxobacter paludicola</name>
    <dbReference type="NCBI Taxonomy" id="2918171"/>
    <lineage>
        <taxon>Bacteria</taxon>
        <taxon>Pseudomonadati</taxon>
        <taxon>Myxococcota</taxon>
        <taxon>Myxococcia</taxon>
        <taxon>Myxococcales</taxon>
        <taxon>Cystobacterineae</taxon>
        <taxon>Anaeromyxobacteraceae</taxon>
        <taxon>Anaeromyxobacter</taxon>
    </lineage>
</organism>
<dbReference type="InterPro" id="IPR052048">
    <property type="entry name" value="ST_Response_Regulator"/>
</dbReference>
<reference evidence="4" key="1">
    <citation type="journal article" date="2022" name="Int. J. Syst. Evol. Microbiol.">
        <title>Anaeromyxobacter oryzae sp. nov., Anaeromyxobacter diazotrophicus sp. nov. and Anaeromyxobacter paludicola sp. nov., isolated from paddy soils.</title>
        <authorList>
            <person name="Itoh H."/>
            <person name="Xu Z."/>
            <person name="Mise K."/>
            <person name="Masuda Y."/>
            <person name="Ushijima N."/>
            <person name="Hayakawa C."/>
            <person name="Shiratori Y."/>
            <person name="Senoo K."/>
        </authorList>
    </citation>
    <scope>NUCLEOTIDE SEQUENCE [LARGE SCALE GENOMIC DNA]</scope>
    <source>
        <strain evidence="4">Red630</strain>
    </source>
</reference>
<name>A0ABN6NC90_9BACT</name>
<dbReference type="Pfam" id="PF00072">
    <property type="entry name" value="Response_reg"/>
    <property type="match status" value="1"/>
</dbReference>
<feature type="modified residue" description="4-aspartylphosphate" evidence="1">
    <location>
        <position position="93"/>
    </location>
</feature>
<dbReference type="SUPFAM" id="SSF52172">
    <property type="entry name" value="CheY-like"/>
    <property type="match status" value="1"/>
</dbReference>
<dbReference type="SMART" id="SM00448">
    <property type="entry name" value="REC"/>
    <property type="match status" value="1"/>
</dbReference>
<proteinExistence type="predicted"/>
<protein>
    <recommendedName>
        <fullName evidence="2">Response regulatory domain-containing protein</fullName>
    </recommendedName>
</protein>
<dbReference type="PANTHER" id="PTHR43228:SF1">
    <property type="entry name" value="TWO-COMPONENT RESPONSE REGULATOR ARR22"/>
    <property type="match status" value="1"/>
</dbReference>
<dbReference type="PROSITE" id="PS50110">
    <property type="entry name" value="RESPONSE_REGULATORY"/>
    <property type="match status" value="1"/>
</dbReference>
<dbReference type="InterPro" id="IPR001789">
    <property type="entry name" value="Sig_transdc_resp-reg_receiver"/>
</dbReference>
<evidence type="ECO:0000313" key="3">
    <source>
        <dbReference type="EMBL" id="BDG10872.1"/>
    </source>
</evidence>
<dbReference type="PANTHER" id="PTHR43228">
    <property type="entry name" value="TWO-COMPONENT RESPONSE REGULATOR"/>
    <property type="match status" value="1"/>
</dbReference>
<dbReference type="CDD" id="cd00156">
    <property type="entry name" value="REC"/>
    <property type="match status" value="1"/>
</dbReference>
<gene>
    <name evidence="3" type="ORF">AMPC_39850</name>
</gene>
<evidence type="ECO:0000256" key="1">
    <source>
        <dbReference type="PROSITE-ProRule" id="PRU00169"/>
    </source>
</evidence>
<accession>A0ABN6NC90</accession>
<dbReference type="EMBL" id="AP025592">
    <property type="protein sequence ID" value="BDG10872.1"/>
    <property type="molecule type" value="Genomic_DNA"/>
</dbReference>
<evidence type="ECO:0000259" key="2">
    <source>
        <dbReference type="PROSITE" id="PS50110"/>
    </source>
</evidence>
<keyword evidence="1" id="KW-0597">Phosphoprotein</keyword>
<keyword evidence="4" id="KW-1185">Reference proteome</keyword>
<dbReference type="Proteomes" id="UP001162734">
    <property type="component" value="Chromosome"/>
</dbReference>
<evidence type="ECO:0000313" key="4">
    <source>
        <dbReference type="Proteomes" id="UP001162734"/>
    </source>
</evidence>
<dbReference type="Gene3D" id="3.40.50.2300">
    <property type="match status" value="1"/>
</dbReference>